<dbReference type="AlphaFoldDB" id="A0AAE4FS67"/>
<accession>A0AAE4FS67</accession>
<evidence type="ECO:0000313" key="2">
    <source>
        <dbReference type="Proteomes" id="UP001268256"/>
    </source>
</evidence>
<reference evidence="2" key="1">
    <citation type="submission" date="2023-07" db="EMBL/GenBank/DDBJ databases">
        <authorList>
            <person name="Luz R."/>
            <person name="Cordeiro R."/>
            <person name="Fonseca A."/>
            <person name="Goncalves V."/>
        </authorList>
    </citation>
    <scope>NUCLEOTIDE SEQUENCE [LARGE SCALE GENOMIC DNA]</scope>
    <source>
        <strain evidence="2">BACA0444</strain>
    </source>
</reference>
<gene>
    <name evidence="1" type="ORF">RIF25_04045</name>
</gene>
<protein>
    <submittedName>
        <fullName evidence="1">Uncharacterized protein</fullName>
    </submittedName>
</protein>
<dbReference type="Proteomes" id="UP001268256">
    <property type="component" value="Unassembled WGS sequence"/>
</dbReference>
<keyword evidence="2" id="KW-1185">Reference proteome</keyword>
<dbReference type="RefSeq" id="WP_322877265.1">
    <property type="nucleotide sequence ID" value="NZ_JAVMIP010000002.1"/>
</dbReference>
<organism evidence="1 2">
    <name type="scientific">Pseudocalidococcus azoricus BACA0444</name>
    <dbReference type="NCBI Taxonomy" id="2918990"/>
    <lineage>
        <taxon>Bacteria</taxon>
        <taxon>Bacillati</taxon>
        <taxon>Cyanobacteriota</taxon>
        <taxon>Cyanophyceae</taxon>
        <taxon>Acaryochloridales</taxon>
        <taxon>Thermosynechococcaceae</taxon>
        <taxon>Pseudocalidococcus</taxon>
        <taxon>Pseudocalidococcus azoricus</taxon>
    </lineage>
</organism>
<comment type="caution">
    <text evidence="1">The sequence shown here is derived from an EMBL/GenBank/DDBJ whole genome shotgun (WGS) entry which is preliminary data.</text>
</comment>
<name>A0AAE4FS67_9CYAN</name>
<evidence type="ECO:0000313" key="1">
    <source>
        <dbReference type="EMBL" id="MDS3859975.1"/>
    </source>
</evidence>
<sequence length="48" mass="5239">MRIKGSDPFILGWGVEELMGLLQAQIRQALLATGRSPETPMDLIKVGT</sequence>
<proteinExistence type="predicted"/>
<dbReference type="EMBL" id="JAVMIP010000002">
    <property type="protein sequence ID" value="MDS3859975.1"/>
    <property type="molecule type" value="Genomic_DNA"/>
</dbReference>